<dbReference type="AlphaFoldDB" id="A0A1T1AU52"/>
<keyword evidence="9" id="KW-1185">Reference proteome</keyword>
<dbReference type="GO" id="GO:0005886">
    <property type="term" value="C:plasma membrane"/>
    <property type="evidence" value="ECO:0007669"/>
    <property type="project" value="UniProtKB-SubCell"/>
</dbReference>
<dbReference type="STRING" id="28066.RF819_12885"/>
<accession>A0A1T1AU52</accession>
<evidence type="ECO:0000256" key="7">
    <source>
        <dbReference type="SAM" id="Phobius"/>
    </source>
</evidence>
<evidence type="ECO:0000256" key="2">
    <source>
        <dbReference type="ARBA" id="ARBA00007928"/>
    </source>
</evidence>
<feature type="transmembrane region" description="Helical" evidence="7">
    <location>
        <begin position="144"/>
        <end position="173"/>
    </location>
</feature>
<feature type="transmembrane region" description="Helical" evidence="7">
    <location>
        <begin position="112"/>
        <end position="138"/>
    </location>
</feature>
<evidence type="ECO:0000256" key="3">
    <source>
        <dbReference type="ARBA" id="ARBA00022475"/>
    </source>
</evidence>
<comment type="subcellular location">
    <subcellularLocation>
        <location evidence="1">Cell membrane</location>
        <topology evidence="1">Multi-pass membrane protein</topology>
    </subcellularLocation>
</comment>
<feature type="transmembrane region" description="Helical" evidence="7">
    <location>
        <begin position="75"/>
        <end position="92"/>
    </location>
</feature>
<evidence type="ECO:0000313" key="9">
    <source>
        <dbReference type="Proteomes" id="UP000190750"/>
    </source>
</evidence>
<gene>
    <name evidence="8" type="ORF">RF819_12885</name>
</gene>
<evidence type="ECO:0000313" key="8">
    <source>
        <dbReference type="EMBL" id="OOV07505.1"/>
    </source>
</evidence>
<evidence type="ECO:0000256" key="6">
    <source>
        <dbReference type="ARBA" id="ARBA00023136"/>
    </source>
</evidence>
<evidence type="ECO:0000256" key="4">
    <source>
        <dbReference type="ARBA" id="ARBA00022692"/>
    </source>
</evidence>
<dbReference type="PIRSF" id="PIRSF006324">
    <property type="entry name" value="LeuE"/>
    <property type="match status" value="1"/>
</dbReference>
<evidence type="ECO:0000256" key="5">
    <source>
        <dbReference type="ARBA" id="ARBA00022989"/>
    </source>
</evidence>
<dbReference type="InterPro" id="IPR001123">
    <property type="entry name" value="LeuE-type"/>
</dbReference>
<organism evidence="8 9">
    <name type="scientific">Rhodoferax fermentans</name>
    <dbReference type="NCBI Taxonomy" id="28066"/>
    <lineage>
        <taxon>Bacteria</taxon>
        <taxon>Pseudomonadati</taxon>
        <taxon>Pseudomonadota</taxon>
        <taxon>Betaproteobacteria</taxon>
        <taxon>Burkholderiales</taxon>
        <taxon>Comamonadaceae</taxon>
        <taxon>Rhodoferax</taxon>
    </lineage>
</organism>
<reference evidence="8 9" key="1">
    <citation type="submission" date="2017-01" db="EMBL/GenBank/DDBJ databases">
        <title>Genome sequencing of Rhodoferax fermentans JCM 7819.</title>
        <authorList>
            <person name="Kim Y.J."/>
            <person name="Farh M.E.-A."/>
            <person name="Yang D.-C."/>
        </authorList>
    </citation>
    <scope>NUCLEOTIDE SEQUENCE [LARGE SCALE GENOMIC DNA]</scope>
    <source>
        <strain evidence="8 9">JCM 7819</strain>
    </source>
</reference>
<sequence length="206" mass="22004">MFDIQNYTSFVLAVLVFQLVPGAGTIAILNATARHGVAVGLAAVLGTLLGDFIMMFAAVAGLAATMQANPMLFQALQWFGAGYLCWMGWQLLRTPVNTAHASQTEQSSPRVYFRQALTVSLTNPKVILFFVAFFPLFIQPHASALTLAVMMAHVTVLSLLYQAGLVLVGNVVAARLKALPSARKIATRLAGLALIGFGLKLAANNR</sequence>
<dbReference type="EMBL" id="MTJN01000002">
    <property type="protein sequence ID" value="OOV07505.1"/>
    <property type="molecule type" value="Genomic_DNA"/>
</dbReference>
<dbReference type="RefSeq" id="WP_078365351.1">
    <property type="nucleotide sequence ID" value="NZ_MTJN01000002.1"/>
</dbReference>
<dbReference type="GO" id="GO:0015190">
    <property type="term" value="F:L-leucine transmembrane transporter activity"/>
    <property type="evidence" value="ECO:0007669"/>
    <property type="project" value="TreeGrafter"/>
</dbReference>
<keyword evidence="6 7" id="KW-0472">Membrane</keyword>
<dbReference type="Proteomes" id="UP000190750">
    <property type="component" value="Unassembled WGS sequence"/>
</dbReference>
<dbReference type="Pfam" id="PF01810">
    <property type="entry name" value="LysE"/>
    <property type="match status" value="1"/>
</dbReference>
<dbReference type="GO" id="GO:0015820">
    <property type="term" value="P:L-leucine transport"/>
    <property type="evidence" value="ECO:0007669"/>
    <property type="project" value="TreeGrafter"/>
</dbReference>
<feature type="transmembrane region" description="Helical" evidence="7">
    <location>
        <begin position="36"/>
        <end position="63"/>
    </location>
</feature>
<protein>
    <submittedName>
        <fullName evidence="8">Threonine transporter</fullName>
    </submittedName>
</protein>
<dbReference type="PANTHER" id="PTHR30086">
    <property type="entry name" value="ARGININE EXPORTER PROTEIN ARGO"/>
    <property type="match status" value="1"/>
</dbReference>
<evidence type="ECO:0000256" key="1">
    <source>
        <dbReference type="ARBA" id="ARBA00004651"/>
    </source>
</evidence>
<comment type="similarity">
    <text evidence="2">Belongs to the Rht family.</text>
</comment>
<dbReference type="PANTHER" id="PTHR30086:SF15">
    <property type="entry name" value="LEUCINE EFFLUX PROTEIN"/>
    <property type="match status" value="1"/>
</dbReference>
<keyword evidence="4 7" id="KW-0812">Transmembrane</keyword>
<proteinExistence type="inferred from homology"/>
<name>A0A1T1AU52_RHOFE</name>
<keyword evidence="3" id="KW-1003">Cell membrane</keyword>
<keyword evidence="5 7" id="KW-1133">Transmembrane helix</keyword>
<dbReference type="OrthoDB" id="9804822at2"/>
<feature type="transmembrane region" description="Helical" evidence="7">
    <location>
        <begin position="6"/>
        <end position="29"/>
    </location>
</feature>
<comment type="caution">
    <text evidence="8">The sequence shown here is derived from an EMBL/GenBank/DDBJ whole genome shotgun (WGS) entry which is preliminary data.</text>
</comment>